<dbReference type="RefSeq" id="WP_072867567.1">
    <property type="nucleotide sequence ID" value="NZ_FQZM01000010.1"/>
</dbReference>
<proteinExistence type="predicted"/>
<evidence type="ECO:0000313" key="1">
    <source>
        <dbReference type="EMBL" id="SHI72179.1"/>
    </source>
</evidence>
<dbReference type="SUPFAM" id="SSF54197">
    <property type="entry name" value="HIT-like"/>
    <property type="match status" value="2"/>
</dbReference>
<accession>A0A1M6DGM1</accession>
<sequence length="342" mass="39269">MGIELRKIVNETQFHNPFQGFALTSTPSEIRFDPLTGQRVRILPLRNRKLPRHDWTPFVEESRQKFCPFCPENLEKATPRFPENIVPGGRLKYGQAVVVPNLAPYEIYAGVTVMGPEHYLSMTALTPGIIVDSFRAALDFLKLVEAYDSEQARYGSVNWNYMPYSGGSIIHPHLQVLCGPQPCRYDAEMIDHGRTYLEKNGRNFWADLLEYEQEKGERYLGQVGNIHWLATFAPRALCDVTAILPHKTTIAEVENQDLQDLAEGLLKVIRYYDDINIASFNAALYTAQQEDRGFWITARIVGRYTIYPLVGSDFSHLQVLHDEPWTLHVPEEMARELKTYFE</sequence>
<keyword evidence="1" id="KW-0548">Nucleotidyltransferase</keyword>
<dbReference type="EMBL" id="FQZM01000010">
    <property type="protein sequence ID" value="SHI72179.1"/>
    <property type="molecule type" value="Genomic_DNA"/>
</dbReference>
<dbReference type="OrthoDB" id="1803128at2"/>
<dbReference type="InterPro" id="IPR036265">
    <property type="entry name" value="HIT-like_sf"/>
</dbReference>
<organism evidence="1 2">
    <name type="scientific">Desulfofundulus thermosubterraneus DSM 16057</name>
    <dbReference type="NCBI Taxonomy" id="1121432"/>
    <lineage>
        <taxon>Bacteria</taxon>
        <taxon>Bacillati</taxon>
        <taxon>Bacillota</taxon>
        <taxon>Clostridia</taxon>
        <taxon>Eubacteriales</taxon>
        <taxon>Peptococcaceae</taxon>
        <taxon>Desulfofundulus</taxon>
    </lineage>
</organism>
<dbReference type="Gene3D" id="3.30.428.10">
    <property type="entry name" value="HIT-like"/>
    <property type="match status" value="2"/>
</dbReference>
<dbReference type="AlphaFoldDB" id="A0A1M6DGM1"/>
<dbReference type="GO" id="GO:0016779">
    <property type="term" value="F:nucleotidyltransferase activity"/>
    <property type="evidence" value="ECO:0007669"/>
    <property type="project" value="UniProtKB-KW"/>
</dbReference>
<gene>
    <name evidence="1" type="ORF">SAMN02745219_00899</name>
</gene>
<name>A0A1M6DGM1_9FIRM</name>
<protein>
    <submittedName>
        <fullName evidence="1">Galactose-1-phosphate uridylyltransferase</fullName>
    </submittedName>
</protein>
<dbReference type="Proteomes" id="UP000184529">
    <property type="component" value="Unassembled WGS sequence"/>
</dbReference>
<dbReference type="STRING" id="1121432.SAMN02745219_00899"/>
<evidence type="ECO:0000313" key="2">
    <source>
        <dbReference type="Proteomes" id="UP000184529"/>
    </source>
</evidence>
<keyword evidence="2" id="KW-1185">Reference proteome</keyword>
<keyword evidence="1" id="KW-0808">Transferase</keyword>
<reference evidence="2" key="1">
    <citation type="submission" date="2016-11" db="EMBL/GenBank/DDBJ databases">
        <authorList>
            <person name="Varghese N."/>
            <person name="Submissions S."/>
        </authorList>
    </citation>
    <scope>NUCLEOTIDE SEQUENCE [LARGE SCALE GENOMIC DNA]</scope>
    <source>
        <strain evidence="2">DSM 16057</strain>
    </source>
</reference>